<comment type="caution">
    <text evidence="2">The sequence shown here is derived from an EMBL/GenBank/DDBJ whole genome shotgun (WGS) entry which is preliminary data.</text>
</comment>
<sequence length="195" mass="22516">MIKKRIMNKGKPSNLCEKNLLTDIFVEFLWIRKGAVQTSPVSVRINTPFHVVNTPPARHCCLLQSTRSLPIQTRARSRTRRKKENASKVDLRQNRNPSAHHHCATRGVPFKNERKSSAFSQSVHSEGLERRRYFPSLCTATERPAQRITFISSDRSDDPLRIVQRQRNKFYFFCKDLTASGMLFSKIKTVFLPGD</sequence>
<gene>
    <name evidence="2" type="ORF">AVEN_104119_1</name>
</gene>
<proteinExistence type="predicted"/>
<feature type="region of interest" description="Disordered" evidence="1">
    <location>
        <begin position="73"/>
        <end position="107"/>
    </location>
</feature>
<protein>
    <submittedName>
        <fullName evidence="2">Uncharacterized protein</fullName>
    </submittedName>
</protein>
<evidence type="ECO:0000313" key="3">
    <source>
        <dbReference type="Proteomes" id="UP000499080"/>
    </source>
</evidence>
<evidence type="ECO:0000313" key="2">
    <source>
        <dbReference type="EMBL" id="GBM86518.1"/>
    </source>
</evidence>
<feature type="compositionally biased region" description="Basic and acidic residues" evidence="1">
    <location>
        <begin position="84"/>
        <end position="93"/>
    </location>
</feature>
<organism evidence="2 3">
    <name type="scientific">Araneus ventricosus</name>
    <name type="common">Orbweaver spider</name>
    <name type="synonym">Epeira ventricosa</name>
    <dbReference type="NCBI Taxonomy" id="182803"/>
    <lineage>
        <taxon>Eukaryota</taxon>
        <taxon>Metazoa</taxon>
        <taxon>Ecdysozoa</taxon>
        <taxon>Arthropoda</taxon>
        <taxon>Chelicerata</taxon>
        <taxon>Arachnida</taxon>
        <taxon>Araneae</taxon>
        <taxon>Araneomorphae</taxon>
        <taxon>Entelegynae</taxon>
        <taxon>Araneoidea</taxon>
        <taxon>Araneidae</taxon>
        <taxon>Araneus</taxon>
    </lineage>
</organism>
<name>A0A4Y2JAZ5_ARAVE</name>
<reference evidence="2 3" key="1">
    <citation type="journal article" date="2019" name="Sci. Rep.">
        <title>Orb-weaving spider Araneus ventricosus genome elucidates the spidroin gene catalogue.</title>
        <authorList>
            <person name="Kono N."/>
            <person name="Nakamura H."/>
            <person name="Ohtoshi R."/>
            <person name="Moran D.A.P."/>
            <person name="Shinohara A."/>
            <person name="Yoshida Y."/>
            <person name="Fujiwara M."/>
            <person name="Mori M."/>
            <person name="Tomita M."/>
            <person name="Arakawa K."/>
        </authorList>
    </citation>
    <scope>NUCLEOTIDE SEQUENCE [LARGE SCALE GENOMIC DNA]</scope>
</reference>
<dbReference type="Proteomes" id="UP000499080">
    <property type="component" value="Unassembled WGS sequence"/>
</dbReference>
<dbReference type="EMBL" id="BGPR01003319">
    <property type="protein sequence ID" value="GBM86518.1"/>
    <property type="molecule type" value="Genomic_DNA"/>
</dbReference>
<evidence type="ECO:0000256" key="1">
    <source>
        <dbReference type="SAM" id="MobiDB-lite"/>
    </source>
</evidence>
<accession>A0A4Y2JAZ5</accession>
<keyword evidence="3" id="KW-1185">Reference proteome</keyword>
<dbReference type="AlphaFoldDB" id="A0A4Y2JAZ5"/>